<gene>
    <name evidence="2" type="ORF">HJC23_010147</name>
</gene>
<protein>
    <submittedName>
        <fullName evidence="2">Uncharacterized protein</fullName>
    </submittedName>
</protein>
<sequence>MASTLVPYNDSVVKIDVPTHIHFHFAFDNIADNLRGFHEEEEDMADIGDVHRILKWNAAQKRQDQRDRRRKWTNPDRTQEEELRERWRKHYQGANRGNSRVDPYEPIHGGADYVRHRENGKNWKKLHPNNPHVYGSN</sequence>
<dbReference type="EMBL" id="JABMIG020000451">
    <property type="protein sequence ID" value="KAL3777345.1"/>
    <property type="molecule type" value="Genomic_DNA"/>
</dbReference>
<feature type="compositionally biased region" description="Basic and acidic residues" evidence="1">
    <location>
        <begin position="61"/>
        <end position="85"/>
    </location>
</feature>
<evidence type="ECO:0000313" key="3">
    <source>
        <dbReference type="Proteomes" id="UP001516023"/>
    </source>
</evidence>
<dbReference type="Proteomes" id="UP001516023">
    <property type="component" value="Unassembled WGS sequence"/>
</dbReference>
<accession>A0ABD3NU59</accession>
<comment type="caution">
    <text evidence="2">The sequence shown here is derived from an EMBL/GenBank/DDBJ whole genome shotgun (WGS) entry which is preliminary data.</text>
</comment>
<keyword evidence="3" id="KW-1185">Reference proteome</keyword>
<evidence type="ECO:0000256" key="1">
    <source>
        <dbReference type="SAM" id="MobiDB-lite"/>
    </source>
</evidence>
<reference evidence="2 3" key="1">
    <citation type="journal article" date="2020" name="G3 (Bethesda)">
        <title>Improved Reference Genome for Cyclotella cryptica CCMP332, a Model for Cell Wall Morphogenesis, Salinity Adaptation, and Lipid Production in Diatoms (Bacillariophyta).</title>
        <authorList>
            <person name="Roberts W.R."/>
            <person name="Downey K.M."/>
            <person name="Ruck E.C."/>
            <person name="Traller J.C."/>
            <person name="Alverson A.J."/>
        </authorList>
    </citation>
    <scope>NUCLEOTIDE SEQUENCE [LARGE SCALE GENOMIC DNA]</scope>
    <source>
        <strain evidence="2 3">CCMP332</strain>
    </source>
</reference>
<evidence type="ECO:0000313" key="2">
    <source>
        <dbReference type="EMBL" id="KAL3777345.1"/>
    </source>
</evidence>
<organism evidence="2 3">
    <name type="scientific">Cyclotella cryptica</name>
    <dbReference type="NCBI Taxonomy" id="29204"/>
    <lineage>
        <taxon>Eukaryota</taxon>
        <taxon>Sar</taxon>
        <taxon>Stramenopiles</taxon>
        <taxon>Ochrophyta</taxon>
        <taxon>Bacillariophyta</taxon>
        <taxon>Coscinodiscophyceae</taxon>
        <taxon>Thalassiosirophycidae</taxon>
        <taxon>Stephanodiscales</taxon>
        <taxon>Stephanodiscaceae</taxon>
        <taxon>Cyclotella</taxon>
    </lineage>
</organism>
<name>A0ABD3NU59_9STRA</name>
<dbReference type="AlphaFoldDB" id="A0ABD3NU59"/>
<proteinExistence type="predicted"/>
<feature type="region of interest" description="Disordered" evidence="1">
    <location>
        <begin position="59"/>
        <end position="112"/>
    </location>
</feature>